<proteinExistence type="predicted"/>
<dbReference type="Proteomes" id="UP000523545">
    <property type="component" value="Unassembled WGS sequence"/>
</dbReference>
<dbReference type="AlphaFoldDB" id="A0A7Y9X3K3"/>
<reference evidence="1 2" key="1">
    <citation type="submission" date="2020-07" db="EMBL/GenBank/DDBJ databases">
        <title>Sequencing the genomes of 1000 actinobacteria strains.</title>
        <authorList>
            <person name="Klenk H.-P."/>
        </authorList>
    </citation>
    <scope>NUCLEOTIDE SEQUENCE [LARGE SCALE GENOMIC DNA]</scope>
    <source>
        <strain evidence="1 2">DSM 45876</strain>
    </source>
</reference>
<evidence type="ECO:0000313" key="1">
    <source>
        <dbReference type="EMBL" id="NYH44582.1"/>
    </source>
</evidence>
<protein>
    <submittedName>
        <fullName evidence="1">Uncharacterized protein</fullName>
    </submittedName>
</protein>
<sequence>MLQFGLQNLFDPELDESFTMDTFDHRPGVVTLPGRCPPPTS</sequence>
<gene>
    <name evidence="1" type="ORF">HNR22_004309</name>
</gene>
<accession>A0A7Y9X3K3</accession>
<comment type="caution">
    <text evidence="1">The sequence shown here is derived from an EMBL/GenBank/DDBJ whole genome shotgun (WGS) entry which is preliminary data.</text>
</comment>
<keyword evidence="2" id="KW-1185">Reference proteome</keyword>
<evidence type="ECO:0000313" key="2">
    <source>
        <dbReference type="Proteomes" id="UP000523545"/>
    </source>
</evidence>
<dbReference type="RefSeq" id="WP_281374174.1">
    <property type="nucleotide sequence ID" value="NZ_JACCHK010000001.1"/>
</dbReference>
<dbReference type="EMBL" id="JACCHK010000001">
    <property type="protein sequence ID" value="NYH44582.1"/>
    <property type="molecule type" value="Genomic_DNA"/>
</dbReference>
<organism evidence="1 2">
    <name type="scientific">Micromonospora jinlongensis</name>
    <dbReference type="NCBI Taxonomy" id="1287877"/>
    <lineage>
        <taxon>Bacteria</taxon>
        <taxon>Bacillati</taxon>
        <taxon>Actinomycetota</taxon>
        <taxon>Actinomycetes</taxon>
        <taxon>Micromonosporales</taxon>
        <taxon>Micromonosporaceae</taxon>
        <taxon>Micromonospora</taxon>
    </lineage>
</organism>
<name>A0A7Y9X3K3_9ACTN</name>